<sequence>MPEREAIRWLQLTYKVPSEPSQKRVWVWRRLQHLGAFALQNSVYLLPFSDEVEKQFRQLACDIQGFGGESSLFAVTALSEVDEQRILQALLDARNSEYNAVVETCGQLLSQIALSLQASSEGALSEHEMHEGLLEKVHVLFRAARRHDLLGNLTATSRATAAEALVICEQLFRVLMEHDYQKARRLLEFYHNTIAPLPDYQSASPSDEKARAKPV</sequence>
<dbReference type="EMBL" id="BNJF01000001">
    <property type="protein sequence ID" value="GHO45697.1"/>
    <property type="molecule type" value="Genomic_DNA"/>
</dbReference>
<proteinExistence type="predicted"/>
<name>A0A8J3I3V2_9CHLR</name>
<feature type="domain" description="ChrB N-terminal" evidence="1">
    <location>
        <begin position="24"/>
        <end position="182"/>
    </location>
</feature>
<evidence type="ECO:0000313" key="2">
    <source>
        <dbReference type="EMBL" id="GHO45697.1"/>
    </source>
</evidence>
<dbReference type="AlphaFoldDB" id="A0A8J3I3V2"/>
<reference evidence="2" key="1">
    <citation type="submission" date="2020-10" db="EMBL/GenBank/DDBJ databases">
        <title>Taxonomic study of unclassified bacteria belonging to the class Ktedonobacteria.</title>
        <authorList>
            <person name="Yabe S."/>
            <person name="Wang C.M."/>
            <person name="Zheng Y."/>
            <person name="Sakai Y."/>
            <person name="Cavaletti L."/>
            <person name="Monciardini P."/>
            <person name="Donadio S."/>
        </authorList>
    </citation>
    <scope>NUCLEOTIDE SEQUENCE</scope>
    <source>
        <strain evidence="2">SOSP1-1</strain>
    </source>
</reference>
<keyword evidence="3" id="KW-1185">Reference proteome</keyword>
<gene>
    <name evidence="2" type="ORF">KSX_38600</name>
</gene>
<protein>
    <recommendedName>
        <fullName evidence="1">ChrB N-terminal domain-containing protein</fullName>
    </recommendedName>
</protein>
<accession>A0A8J3I3V2</accession>
<organism evidence="2 3">
    <name type="scientific">Ktedonospora formicarum</name>
    <dbReference type="NCBI Taxonomy" id="2778364"/>
    <lineage>
        <taxon>Bacteria</taxon>
        <taxon>Bacillati</taxon>
        <taxon>Chloroflexota</taxon>
        <taxon>Ktedonobacteria</taxon>
        <taxon>Ktedonobacterales</taxon>
        <taxon>Ktedonobacteraceae</taxon>
        <taxon>Ktedonospora</taxon>
    </lineage>
</organism>
<evidence type="ECO:0000259" key="1">
    <source>
        <dbReference type="Pfam" id="PF20229"/>
    </source>
</evidence>
<comment type="caution">
    <text evidence="2">The sequence shown here is derived from an EMBL/GenBank/DDBJ whole genome shotgun (WGS) entry which is preliminary data.</text>
</comment>
<dbReference type="Pfam" id="PF20229">
    <property type="entry name" value="ChrB_N"/>
    <property type="match status" value="1"/>
</dbReference>
<dbReference type="InterPro" id="IPR046858">
    <property type="entry name" value="ChrB_N"/>
</dbReference>
<dbReference type="Proteomes" id="UP000612362">
    <property type="component" value="Unassembled WGS sequence"/>
</dbReference>
<evidence type="ECO:0000313" key="3">
    <source>
        <dbReference type="Proteomes" id="UP000612362"/>
    </source>
</evidence>
<dbReference type="RefSeq" id="WP_220195009.1">
    <property type="nucleotide sequence ID" value="NZ_BNJF01000001.1"/>
</dbReference>